<dbReference type="EMBL" id="VBQZ03000121">
    <property type="protein sequence ID" value="MXQ94873.1"/>
    <property type="molecule type" value="Genomic_DNA"/>
</dbReference>
<accession>A0A6B0S6G7</accession>
<feature type="compositionally biased region" description="Polar residues" evidence="1">
    <location>
        <begin position="273"/>
        <end position="284"/>
    </location>
</feature>
<feature type="compositionally biased region" description="Acidic residues" evidence="1">
    <location>
        <begin position="290"/>
        <end position="299"/>
    </location>
</feature>
<dbReference type="AlphaFoldDB" id="A0A6B0S6G7"/>
<sequence>MGHIQMEPAGRPSKPHKTAAELERTTCPARKEDERNKDGVLQASLPLRSSCWDVSTVLQNSTGEEPVPLADELPLRKAPFIPSTWGPRGTDWKCGLRQTCKRAQKINGMGLGGGEQRLCNAPPEAEPPSTVQLVVSLPPPGTAQSCRIHTAAQVEVTRTSINSDEALKTSCPKTPGEKRSKGADLLESLVWFVSDIPRANEHGFTEDLPVNPTCDKTEETPCVSKVALSECESDCFLENISNSDAEENSASPYDCCPQTPDEYMADNEDSETMSDNSLISSLENGKNVISDDEKDQEEV</sequence>
<gene>
    <name evidence="2" type="ORF">E5288_WYG008293</name>
</gene>
<reference evidence="2" key="1">
    <citation type="submission" date="2019-10" db="EMBL/GenBank/DDBJ databases">
        <title>The sequence and de novo assembly of the wild yak genome.</title>
        <authorList>
            <person name="Liu Y."/>
        </authorList>
    </citation>
    <scope>NUCLEOTIDE SEQUENCE [LARGE SCALE GENOMIC DNA]</scope>
    <source>
        <strain evidence="2">WY2019</strain>
    </source>
</reference>
<feature type="region of interest" description="Disordered" evidence="1">
    <location>
        <begin position="244"/>
        <end position="299"/>
    </location>
</feature>
<evidence type="ECO:0000313" key="3">
    <source>
        <dbReference type="Proteomes" id="UP000322234"/>
    </source>
</evidence>
<feature type="compositionally biased region" description="Basic and acidic residues" evidence="1">
    <location>
        <begin position="18"/>
        <end position="38"/>
    </location>
</feature>
<proteinExistence type="predicted"/>
<evidence type="ECO:0000313" key="2">
    <source>
        <dbReference type="EMBL" id="MXQ94873.1"/>
    </source>
</evidence>
<feature type="compositionally biased region" description="Acidic residues" evidence="1">
    <location>
        <begin position="263"/>
        <end position="272"/>
    </location>
</feature>
<protein>
    <submittedName>
        <fullName evidence="2">Uncharacterized protein</fullName>
    </submittedName>
</protein>
<keyword evidence="3" id="KW-1185">Reference proteome</keyword>
<dbReference type="Proteomes" id="UP000322234">
    <property type="component" value="Unassembled WGS sequence"/>
</dbReference>
<name>A0A6B0S6G7_9CETA</name>
<evidence type="ECO:0000256" key="1">
    <source>
        <dbReference type="SAM" id="MobiDB-lite"/>
    </source>
</evidence>
<feature type="region of interest" description="Disordered" evidence="1">
    <location>
        <begin position="1"/>
        <end position="42"/>
    </location>
</feature>
<organism evidence="2 3">
    <name type="scientific">Bos mutus</name>
    <name type="common">wild yak</name>
    <dbReference type="NCBI Taxonomy" id="72004"/>
    <lineage>
        <taxon>Eukaryota</taxon>
        <taxon>Metazoa</taxon>
        <taxon>Chordata</taxon>
        <taxon>Craniata</taxon>
        <taxon>Vertebrata</taxon>
        <taxon>Euteleostomi</taxon>
        <taxon>Mammalia</taxon>
        <taxon>Eutheria</taxon>
        <taxon>Laurasiatheria</taxon>
        <taxon>Artiodactyla</taxon>
        <taxon>Ruminantia</taxon>
        <taxon>Pecora</taxon>
        <taxon>Bovidae</taxon>
        <taxon>Bovinae</taxon>
        <taxon>Bos</taxon>
    </lineage>
</organism>
<comment type="caution">
    <text evidence="2">The sequence shown here is derived from an EMBL/GenBank/DDBJ whole genome shotgun (WGS) entry which is preliminary data.</text>
</comment>